<name>A0AAP0NUN2_9MAGN</name>
<evidence type="ECO:0000256" key="1">
    <source>
        <dbReference type="ARBA" id="ARBA00022737"/>
    </source>
</evidence>
<feature type="repeat" description="PPR" evidence="2">
    <location>
        <begin position="163"/>
        <end position="197"/>
    </location>
</feature>
<dbReference type="Pfam" id="PF13041">
    <property type="entry name" value="PPR_2"/>
    <property type="match status" value="4"/>
</dbReference>
<dbReference type="NCBIfam" id="TIGR00756">
    <property type="entry name" value="PPR"/>
    <property type="match status" value="6"/>
</dbReference>
<dbReference type="InterPro" id="IPR046960">
    <property type="entry name" value="PPR_At4g14850-like_plant"/>
</dbReference>
<dbReference type="FunFam" id="1.25.40.10:FF:000090">
    <property type="entry name" value="Pentatricopeptide repeat-containing protein, chloroplastic"/>
    <property type="match status" value="1"/>
</dbReference>
<keyword evidence="1" id="KW-0677">Repeat</keyword>
<dbReference type="GO" id="GO:0009451">
    <property type="term" value="P:RNA modification"/>
    <property type="evidence" value="ECO:0007669"/>
    <property type="project" value="InterPro"/>
</dbReference>
<dbReference type="Proteomes" id="UP001417504">
    <property type="component" value="Unassembled WGS sequence"/>
</dbReference>
<evidence type="ECO:0000313" key="4">
    <source>
        <dbReference type="Proteomes" id="UP001417504"/>
    </source>
</evidence>
<protein>
    <recommendedName>
        <fullName evidence="5">Pentatricopeptide repeat-containing protein</fullName>
    </recommendedName>
</protein>
<dbReference type="Pfam" id="PF01535">
    <property type="entry name" value="PPR"/>
    <property type="match status" value="2"/>
</dbReference>
<feature type="repeat" description="PPR" evidence="2">
    <location>
        <begin position="62"/>
        <end position="96"/>
    </location>
</feature>
<feature type="repeat" description="PPR" evidence="2">
    <location>
        <begin position="470"/>
        <end position="504"/>
    </location>
</feature>
<sequence length="652" mass="72633">MASSVINHRGLASLAVEASLPERWEHRARDYVYVKNRMINDLMKSSCLDSALQVFEEMPHRDCVTYNLVISGYAHNGHPQKSFSMFKEMVDKGIRENSSTFSSVVGVCGDAWFHLEGLQVHCRAVFLGFISNMFVGSALTDFYMQIGYPDIALQLFDEMPERDLGTWNLVLRGFCDMGYSQELLHFFSEMRLVGIEANALTFCYVIRGCGEVQFLEQGKQLHCYVVKLSWALSNLFVANALVDFYSSCGDLCGANKAIDLIPAEEVISWNSIISAYAKKGLSAEALEFFAKMQLWDKKPSIRSFVCLVNLSSDSQNLQLGQLIHCFVLKLGLDRASVHVQSALIDMYGKHSEIERSVTMFEDIPERTLECCNSLMTSLLHCGLIEDVFEMFGLMVDEGIGLDNVSFSTTLKALSLSALASPSSCGLVHSSVVKSGFEFNTVVACSLVDAYSRVGLVDLSRRVFNQIVEPNLICFTSMIGGYARNGMGREGLEMLDLMYQSGIMPDDVTFLSVLTGCSHSGLVKEGLLMFQLMKTRHGISPDRRHYSCMVDLLGKAGLLEEAEKLIKQAPVKVNPVMWTSLLRSCRVSRNIEVGRRAVDALMEIKPDDPTVYLQAAGFYHEIGDFVSSAKIRKISALMDIKREFGYSSIEIST</sequence>
<dbReference type="Gene3D" id="1.25.40.10">
    <property type="entry name" value="Tetratricopeptide repeat domain"/>
    <property type="match status" value="6"/>
</dbReference>
<dbReference type="AlphaFoldDB" id="A0AAP0NUN2"/>
<dbReference type="InterPro" id="IPR011990">
    <property type="entry name" value="TPR-like_helical_dom_sf"/>
</dbReference>
<dbReference type="GO" id="GO:0003723">
    <property type="term" value="F:RNA binding"/>
    <property type="evidence" value="ECO:0007669"/>
    <property type="project" value="InterPro"/>
</dbReference>
<reference evidence="3 4" key="1">
    <citation type="submission" date="2024-01" db="EMBL/GenBank/DDBJ databases">
        <title>Genome assemblies of Stephania.</title>
        <authorList>
            <person name="Yang L."/>
        </authorList>
    </citation>
    <scope>NUCLEOTIDE SEQUENCE [LARGE SCALE GENOMIC DNA]</scope>
    <source>
        <strain evidence="3">QJT</strain>
        <tissue evidence="3">Leaf</tissue>
    </source>
</reference>
<comment type="caution">
    <text evidence="3">The sequence shown here is derived from an EMBL/GenBank/DDBJ whole genome shotgun (WGS) entry which is preliminary data.</text>
</comment>
<dbReference type="EMBL" id="JBBNAE010000006">
    <property type="protein sequence ID" value="KAK9117176.1"/>
    <property type="molecule type" value="Genomic_DNA"/>
</dbReference>
<dbReference type="PANTHER" id="PTHR47926">
    <property type="entry name" value="PENTATRICOPEPTIDE REPEAT-CONTAINING PROTEIN"/>
    <property type="match status" value="1"/>
</dbReference>
<dbReference type="PANTHER" id="PTHR47926:SF442">
    <property type="entry name" value="PUTATIVE-RELATED"/>
    <property type="match status" value="1"/>
</dbReference>
<keyword evidence="4" id="KW-1185">Reference proteome</keyword>
<evidence type="ECO:0000256" key="2">
    <source>
        <dbReference type="PROSITE-ProRule" id="PRU00708"/>
    </source>
</evidence>
<organism evidence="3 4">
    <name type="scientific">Stephania japonica</name>
    <dbReference type="NCBI Taxonomy" id="461633"/>
    <lineage>
        <taxon>Eukaryota</taxon>
        <taxon>Viridiplantae</taxon>
        <taxon>Streptophyta</taxon>
        <taxon>Embryophyta</taxon>
        <taxon>Tracheophyta</taxon>
        <taxon>Spermatophyta</taxon>
        <taxon>Magnoliopsida</taxon>
        <taxon>Ranunculales</taxon>
        <taxon>Menispermaceae</taxon>
        <taxon>Menispermoideae</taxon>
        <taxon>Cissampelideae</taxon>
        <taxon>Stephania</taxon>
    </lineage>
</organism>
<accession>A0AAP0NUN2</accession>
<gene>
    <name evidence="3" type="ORF">Sjap_016123</name>
</gene>
<evidence type="ECO:0008006" key="5">
    <source>
        <dbReference type="Google" id="ProtNLM"/>
    </source>
</evidence>
<feature type="repeat" description="PPR" evidence="2">
    <location>
        <begin position="265"/>
        <end position="299"/>
    </location>
</feature>
<dbReference type="PROSITE" id="PS51375">
    <property type="entry name" value="PPR"/>
    <property type="match status" value="5"/>
</dbReference>
<dbReference type="InterPro" id="IPR002885">
    <property type="entry name" value="PPR_rpt"/>
</dbReference>
<feature type="repeat" description="PPR" evidence="2">
    <location>
        <begin position="367"/>
        <end position="401"/>
    </location>
</feature>
<evidence type="ECO:0000313" key="3">
    <source>
        <dbReference type="EMBL" id="KAK9117176.1"/>
    </source>
</evidence>
<proteinExistence type="predicted"/>